<dbReference type="SUPFAM" id="SSF51445">
    <property type="entry name" value="(Trans)glycosidases"/>
    <property type="match status" value="1"/>
</dbReference>
<dbReference type="InterPro" id="IPR043780">
    <property type="entry name" value="DUF5722"/>
</dbReference>
<evidence type="ECO:0000313" key="3">
    <source>
        <dbReference type="EMBL" id="QDU87655.1"/>
    </source>
</evidence>
<dbReference type="OrthoDB" id="175224at2"/>
<reference evidence="3 4" key="1">
    <citation type="submission" date="2019-02" db="EMBL/GenBank/DDBJ databases">
        <title>Deep-cultivation of Planctomycetes and their phenomic and genomic characterization uncovers novel biology.</title>
        <authorList>
            <person name="Wiegand S."/>
            <person name="Jogler M."/>
            <person name="Boedeker C."/>
            <person name="Pinto D."/>
            <person name="Vollmers J."/>
            <person name="Rivas-Marin E."/>
            <person name="Kohn T."/>
            <person name="Peeters S.H."/>
            <person name="Heuer A."/>
            <person name="Rast P."/>
            <person name="Oberbeckmann S."/>
            <person name="Bunk B."/>
            <person name="Jeske O."/>
            <person name="Meyerdierks A."/>
            <person name="Storesund J.E."/>
            <person name="Kallscheuer N."/>
            <person name="Luecker S."/>
            <person name="Lage O.M."/>
            <person name="Pohl T."/>
            <person name="Merkel B.J."/>
            <person name="Hornburger P."/>
            <person name="Mueller R.-W."/>
            <person name="Bruemmer F."/>
            <person name="Labrenz M."/>
            <person name="Spormann A.M."/>
            <person name="Op den Camp H."/>
            <person name="Overmann J."/>
            <person name="Amann R."/>
            <person name="Jetten M.S.M."/>
            <person name="Mascher T."/>
            <person name="Medema M.H."/>
            <person name="Devos D.P."/>
            <person name="Kaster A.-K."/>
            <person name="Ovreas L."/>
            <person name="Rohde M."/>
            <person name="Galperin M.Y."/>
            <person name="Jogler C."/>
        </authorList>
    </citation>
    <scope>NUCLEOTIDE SEQUENCE [LARGE SCALE GENOMIC DNA]</scope>
    <source>
        <strain evidence="3 4">Pla175</strain>
    </source>
</reference>
<proteinExistence type="predicted"/>
<accession>A0A518D876</accession>
<feature type="chain" id="PRO_5022098758" description="DUF5722 domain-containing protein" evidence="1">
    <location>
        <begin position="20"/>
        <end position="533"/>
    </location>
</feature>
<evidence type="ECO:0000313" key="4">
    <source>
        <dbReference type="Proteomes" id="UP000317429"/>
    </source>
</evidence>
<dbReference type="Pfam" id="PF18989">
    <property type="entry name" value="DUF5722"/>
    <property type="match status" value="1"/>
</dbReference>
<dbReference type="InterPro" id="IPR017853">
    <property type="entry name" value="GH"/>
</dbReference>
<dbReference type="EMBL" id="CP036291">
    <property type="protein sequence ID" value="QDU87655.1"/>
    <property type="molecule type" value="Genomic_DNA"/>
</dbReference>
<name>A0A518D876_9BACT</name>
<dbReference type="RefSeq" id="WP_145281744.1">
    <property type="nucleotide sequence ID" value="NZ_CP036291.1"/>
</dbReference>
<dbReference type="KEGG" id="pnd:Pla175_10210"/>
<keyword evidence="4" id="KW-1185">Reference proteome</keyword>
<evidence type="ECO:0000256" key="1">
    <source>
        <dbReference type="SAM" id="SignalP"/>
    </source>
</evidence>
<dbReference type="AlphaFoldDB" id="A0A518D876"/>
<feature type="domain" description="DUF5722" evidence="2">
    <location>
        <begin position="126"/>
        <end position="520"/>
    </location>
</feature>
<keyword evidence="1" id="KW-0732">Signal</keyword>
<protein>
    <recommendedName>
        <fullName evidence="2">DUF5722 domain-containing protein</fullName>
    </recommendedName>
</protein>
<organism evidence="3 4">
    <name type="scientific">Pirellulimonas nuda</name>
    <dbReference type="NCBI Taxonomy" id="2528009"/>
    <lineage>
        <taxon>Bacteria</taxon>
        <taxon>Pseudomonadati</taxon>
        <taxon>Planctomycetota</taxon>
        <taxon>Planctomycetia</taxon>
        <taxon>Pirellulales</taxon>
        <taxon>Lacipirellulaceae</taxon>
        <taxon>Pirellulimonas</taxon>
    </lineage>
</organism>
<sequence precursor="true">MRSQILLLTLLLLPHTAVGAPPRVSQVRVTPTSIVLASDAPQGATLYEAPLWADERDAADLIRVQELPPGVAEVTVDRVAGEAGALRDRLLSRWVVASGEGAGRSLSAPRFADEVAPRAELPRVLPRSKKGLGGYSAGRGPDQDLDALGITSVTVNIPLSFLRVTPQRGAIALRHAGREYWADAGAIARLDRTMAHTYKRNLLVLGILLMPRPDQLPPDVAVMADPNCDPGAHFAMPNVRSEQGMRLYAAALDFLCERYSRPSGEHGRIHHWIVHNEVDAGWEWTNAGELPLAEFFDLYYRSLRAVHLTARQYDPHAQAFVSLTHHWNAAYPNHGYSSRAILDLLLERCRTEGDFAWALAYHPYPASLLEPATWDDPGATRRLDTPKITPKNLEVLAEWACRPDTFFRGERQRVIHLSEQGLNSRDYSPRQLELQAAGLAYFWKKAAALPEIQAMQYHNWIDNRHEGGLRIGLRRFPDDKDDPLGKKPAWELYRAAGTPQEDEAFRFALPVIGVESWGDVTDSHEEAQESTTR</sequence>
<evidence type="ECO:0000259" key="2">
    <source>
        <dbReference type="Pfam" id="PF18989"/>
    </source>
</evidence>
<gene>
    <name evidence="3" type="ORF">Pla175_10210</name>
</gene>
<feature type="signal peptide" evidence="1">
    <location>
        <begin position="1"/>
        <end position="19"/>
    </location>
</feature>
<dbReference type="Gene3D" id="3.20.20.80">
    <property type="entry name" value="Glycosidases"/>
    <property type="match status" value="1"/>
</dbReference>
<dbReference type="Proteomes" id="UP000317429">
    <property type="component" value="Chromosome"/>
</dbReference>